<dbReference type="EMBL" id="QRAJ01000005">
    <property type="protein sequence ID" value="ROT86747.1"/>
    <property type="molecule type" value="Genomic_DNA"/>
</dbReference>
<protein>
    <submittedName>
        <fullName evidence="1">Uncharacterized protein</fullName>
    </submittedName>
</protein>
<evidence type="ECO:0000313" key="1">
    <source>
        <dbReference type="EMBL" id="ROT86747.1"/>
    </source>
</evidence>
<comment type="caution">
    <text evidence="1">The sequence shown here is derived from an EMBL/GenBank/DDBJ whole genome shotgun (WGS) entry which is preliminary data.</text>
</comment>
<dbReference type="Proteomes" id="UP000285266">
    <property type="component" value="Unassembled WGS sequence"/>
</dbReference>
<proteinExistence type="predicted"/>
<evidence type="ECO:0000313" key="2">
    <source>
        <dbReference type="Proteomes" id="UP000285266"/>
    </source>
</evidence>
<organism evidence="1 2">
    <name type="scientific">Bifidobacterium mongoliense</name>
    <dbReference type="NCBI Taxonomy" id="518643"/>
    <lineage>
        <taxon>Bacteria</taxon>
        <taxon>Bacillati</taxon>
        <taxon>Actinomycetota</taxon>
        <taxon>Actinomycetes</taxon>
        <taxon>Bifidobacteriales</taxon>
        <taxon>Bifidobacteriaceae</taxon>
        <taxon>Bifidobacterium</taxon>
    </lineage>
</organism>
<dbReference type="AlphaFoldDB" id="A0A423UDG5"/>
<sequence length="84" mass="9341">MGLWSRVRLPRKSRGSWWRMAAWRRWVVAVGEWWSLTGDISRWVVAGWSGGRLVRRSDGLNGGGCDRYGGEVAGGAGTGDDAYR</sequence>
<reference evidence="1 2" key="1">
    <citation type="submission" date="2018-07" db="EMBL/GenBank/DDBJ databases">
        <title>The role of parmesan cheese in vectoring bovine microbiota.</title>
        <authorList>
            <person name="Lugli G.A."/>
            <person name="Milani C."/>
        </authorList>
    </citation>
    <scope>NUCLEOTIDE SEQUENCE [LARGE SCALE GENOMIC DNA]</scope>
    <source>
        <strain evidence="1 2">BMONG18</strain>
    </source>
</reference>
<name>A0A423UDG5_9BIFI</name>
<gene>
    <name evidence="1" type="ORF">BMONG18_1037</name>
</gene>
<accession>A0A423UDG5</accession>